<keyword evidence="3" id="KW-1185">Reference proteome</keyword>
<protein>
    <submittedName>
        <fullName evidence="2">Alkylhydroperoxidase AhpD family core domain protein</fullName>
    </submittedName>
</protein>
<name>G5JNF1_STRCG</name>
<dbReference type="SUPFAM" id="SSF69118">
    <property type="entry name" value="AhpD-like"/>
    <property type="match status" value="1"/>
</dbReference>
<dbReference type="PANTHER" id="PTHR35446:SF3">
    <property type="entry name" value="CMD DOMAIN-CONTAINING PROTEIN"/>
    <property type="match status" value="1"/>
</dbReference>
<accession>G5JNF1</accession>
<dbReference type="GO" id="GO:0051920">
    <property type="term" value="F:peroxiredoxin activity"/>
    <property type="evidence" value="ECO:0007669"/>
    <property type="project" value="InterPro"/>
</dbReference>
<dbReference type="STRING" id="873449.STRCR_1406"/>
<dbReference type="AlphaFoldDB" id="G5JNF1"/>
<dbReference type="InterPro" id="IPR003779">
    <property type="entry name" value="CMD-like"/>
</dbReference>
<evidence type="ECO:0000259" key="1">
    <source>
        <dbReference type="Pfam" id="PF02627"/>
    </source>
</evidence>
<dbReference type="eggNOG" id="COG2128">
    <property type="taxonomic scope" value="Bacteria"/>
</dbReference>
<evidence type="ECO:0000313" key="2">
    <source>
        <dbReference type="EMBL" id="EHI73798.1"/>
    </source>
</evidence>
<dbReference type="InterPro" id="IPR004675">
    <property type="entry name" value="AhpD_core"/>
</dbReference>
<proteinExistence type="predicted"/>
<sequence length="197" mass="21583">MVSYQQYQKNRGYFMSKFTIHTIDTAPEEVKETLRAVEKDNGGYIPNLIGLLANAPTALETYRTVGAINRRNSLTPTEREVVQITAAVTNGCAFCVAGHTAFSIKQIQMSPDLLEALRNSTPIDSDPKLDTLAKFTIAVINTKGRVGDEAFADFLEAGYTRENALDVVLGVSLASLCNYANNMADTPINPELQQYAK</sequence>
<dbReference type="PANTHER" id="PTHR35446">
    <property type="entry name" value="SI:CH211-175M2.5"/>
    <property type="match status" value="1"/>
</dbReference>
<feature type="domain" description="Carboxymuconolactone decarboxylase-like" evidence="1">
    <location>
        <begin position="66"/>
        <end position="134"/>
    </location>
</feature>
<dbReference type="InterPro" id="IPR029032">
    <property type="entry name" value="AhpD-like"/>
</dbReference>
<comment type="caution">
    <text evidence="2">The sequence shown here is derived from an EMBL/GenBank/DDBJ whole genome shotgun (WGS) entry which is preliminary data.</text>
</comment>
<evidence type="ECO:0000313" key="3">
    <source>
        <dbReference type="Proteomes" id="UP000004322"/>
    </source>
</evidence>
<gene>
    <name evidence="2" type="ORF">STRCR_1406</name>
</gene>
<dbReference type="Gene3D" id="1.20.1290.10">
    <property type="entry name" value="AhpD-like"/>
    <property type="match status" value="1"/>
</dbReference>
<dbReference type="Proteomes" id="UP000004322">
    <property type="component" value="Unassembled WGS sequence"/>
</dbReference>
<reference evidence="2" key="1">
    <citation type="submission" date="2011-07" db="EMBL/GenBank/DDBJ databases">
        <authorList>
            <person name="Stanhope M.J."/>
            <person name="Durkin A.S."/>
            <person name="Hostetler J."/>
            <person name="Kim M."/>
            <person name="Radune D."/>
            <person name="Singh I."/>
            <person name="Town C.D."/>
        </authorList>
    </citation>
    <scope>NUCLEOTIDE SEQUENCE [LARGE SCALE GENOMIC DNA]</scope>
    <source>
        <strain evidence="2">HS-6</strain>
    </source>
</reference>
<organism evidence="2 3">
    <name type="scientific">Streptococcus criceti HS-6</name>
    <dbReference type="NCBI Taxonomy" id="873449"/>
    <lineage>
        <taxon>Bacteria</taxon>
        <taxon>Bacillati</taxon>
        <taxon>Bacillota</taxon>
        <taxon>Bacilli</taxon>
        <taxon>Lactobacillales</taxon>
        <taxon>Streptococcaceae</taxon>
        <taxon>Streptococcus</taxon>
    </lineage>
</organism>
<dbReference type="NCBIfam" id="TIGR00778">
    <property type="entry name" value="ahpD_dom"/>
    <property type="match status" value="1"/>
</dbReference>
<dbReference type="Pfam" id="PF02627">
    <property type="entry name" value="CMD"/>
    <property type="match status" value="1"/>
</dbReference>
<dbReference type="EMBL" id="AEUV02000002">
    <property type="protein sequence ID" value="EHI73798.1"/>
    <property type="molecule type" value="Genomic_DNA"/>
</dbReference>